<evidence type="ECO:0000259" key="7">
    <source>
        <dbReference type="Pfam" id="PF16889"/>
    </source>
</evidence>
<dbReference type="InterPro" id="IPR031680">
    <property type="entry name" value="Hepar_II_III_N"/>
</dbReference>
<name>A0A5C5ZYW4_9BACT</name>
<dbReference type="Proteomes" id="UP000316213">
    <property type="component" value="Unassembled WGS sequence"/>
</dbReference>
<dbReference type="InterPro" id="IPR012480">
    <property type="entry name" value="Hepar_II_III_C"/>
</dbReference>
<protein>
    <submittedName>
        <fullName evidence="8">Heparin-sulfate lyase</fullName>
        <ecNumber evidence="8">4.2.2.8</ecNumber>
    </submittedName>
</protein>
<feature type="domain" description="Heparinase II/III-like C-terminal" evidence="6">
    <location>
        <begin position="396"/>
        <end position="566"/>
    </location>
</feature>
<evidence type="ECO:0000313" key="9">
    <source>
        <dbReference type="Proteomes" id="UP000316213"/>
    </source>
</evidence>
<dbReference type="GO" id="GO:0015021">
    <property type="term" value="F:heparin-sulfate lyase activity"/>
    <property type="evidence" value="ECO:0007669"/>
    <property type="project" value="UniProtKB-EC"/>
</dbReference>
<proteinExistence type="predicted"/>
<organism evidence="8 9">
    <name type="scientific">Neorhodopirellula pilleata</name>
    <dbReference type="NCBI Taxonomy" id="2714738"/>
    <lineage>
        <taxon>Bacteria</taxon>
        <taxon>Pseudomonadati</taxon>
        <taxon>Planctomycetota</taxon>
        <taxon>Planctomycetia</taxon>
        <taxon>Pirellulales</taxon>
        <taxon>Pirellulaceae</taxon>
        <taxon>Neorhodopirellula</taxon>
    </lineage>
</organism>
<dbReference type="GO" id="GO:0042597">
    <property type="term" value="C:periplasmic space"/>
    <property type="evidence" value="ECO:0007669"/>
    <property type="project" value="UniProtKB-SubCell"/>
</dbReference>
<keyword evidence="3" id="KW-0574">Periplasm</keyword>
<evidence type="ECO:0000313" key="8">
    <source>
        <dbReference type="EMBL" id="TWT92231.1"/>
    </source>
</evidence>
<dbReference type="EC" id="4.2.2.8" evidence="8"/>
<gene>
    <name evidence="8" type="primary">hepC</name>
    <name evidence="8" type="ORF">Pla100_47680</name>
</gene>
<dbReference type="InterPro" id="IPR008929">
    <property type="entry name" value="Chondroitin_lyas"/>
</dbReference>
<dbReference type="PANTHER" id="PTHR39210">
    <property type="entry name" value="HEPARIN-SULFATE LYASE"/>
    <property type="match status" value="1"/>
</dbReference>
<evidence type="ECO:0000259" key="6">
    <source>
        <dbReference type="Pfam" id="PF07940"/>
    </source>
</evidence>
<evidence type="ECO:0000256" key="3">
    <source>
        <dbReference type="ARBA" id="ARBA00022764"/>
    </source>
</evidence>
<keyword evidence="2 5" id="KW-0732">Signal</keyword>
<keyword evidence="4 8" id="KW-0456">Lyase</keyword>
<reference evidence="8 9" key="1">
    <citation type="submission" date="2019-02" db="EMBL/GenBank/DDBJ databases">
        <title>Deep-cultivation of Planctomycetes and their phenomic and genomic characterization uncovers novel biology.</title>
        <authorList>
            <person name="Wiegand S."/>
            <person name="Jogler M."/>
            <person name="Boedeker C."/>
            <person name="Pinto D."/>
            <person name="Vollmers J."/>
            <person name="Rivas-Marin E."/>
            <person name="Kohn T."/>
            <person name="Peeters S.H."/>
            <person name="Heuer A."/>
            <person name="Rast P."/>
            <person name="Oberbeckmann S."/>
            <person name="Bunk B."/>
            <person name="Jeske O."/>
            <person name="Meyerdierks A."/>
            <person name="Storesund J.E."/>
            <person name="Kallscheuer N."/>
            <person name="Luecker S."/>
            <person name="Lage O.M."/>
            <person name="Pohl T."/>
            <person name="Merkel B.J."/>
            <person name="Hornburger P."/>
            <person name="Mueller R.-W."/>
            <person name="Bruemmer F."/>
            <person name="Labrenz M."/>
            <person name="Spormann A.M."/>
            <person name="Op Den Camp H."/>
            <person name="Overmann J."/>
            <person name="Amann R."/>
            <person name="Jetten M.S.M."/>
            <person name="Mascher T."/>
            <person name="Medema M.H."/>
            <person name="Devos D.P."/>
            <person name="Kaster A.-K."/>
            <person name="Ovreas L."/>
            <person name="Rohde M."/>
            <person name="Galperin M.Y."/>
            <person name="Jogler C."/>
        </authorList>
    </citation>
    <scope>NUCLEOTIDE SEQUENCE [LARGE SCALE GENOMIC DNA]</scope>
    <source>
        <strain evidence="8 9">Pla100</strain>
    </source>
</reference>
<dbReference type="Pfam" id="PF16889">
    <property type="entry name" value="Hepar_II_III_N"/>
    <property type="match status" value="2"/>
</dbReference>
<feature type="domain" description="Heparin-sulfate lyase N-terminal" evidence="7">
    <location>
        <begin position="140"/>
        <end position="382"/>
    </location>
</feature>
<dbReference type="Gene3D" id="2.70.98.70">
    <property type="match status" value="1"/>
</dbReference>
<feature type="domain" description="Heparin-sulfate lyase N-terminal" evidence="7">
    <location>
        <begin position="41"/>
        <end position="88"/>
    </location>
</feature>
<dbReference type="Gene3D" id="1.50.10.100">
    <property type="entry name" value="Chondroitin AC/alginate lyase"/>
    <property type="match status" value="1"/>
</dbReference>
<accession>A0A5C5ZYW4</accession>
<comment type="caution">
    <text evidence="8">The sequence shown here is derived from an EMBL/GenBank/DDBJ whole genome shotgun (WGS) entry which is preliminary data.</text>
</comment>
<dbReference type="PANTHER" id="PTHR39210:SF1">
    <property type="entry name" value="HEPARIN-SULFATE LYASE"/>
    <property type="match status" value="1"/>
</dbReference>
<dbReference type="OrthoDB" id="9763014at2"/>
<dbReference type="EMBL" id="SJPM01000012">
    <property type="protein sequence ID" value="TWT92231.1"/>
    <property type="molecule type" value="Genomic_DNA"/>
</dbReference>
<dbReference type="AlphaFoldDB" id="A0A5C5ZYW4"/>
<keyword evidence="9" id="KW-1185">Reference proteome</keyword>
<feature type="signal peptide" evidence="5">
    <location>
        <begin position="1"/>
        <end position="26"/>
    </location>
</feature>
<evidence type="ECO:0000256" key="4">
    <source>
        <dbReference type="ARBA" id="ARBA00023239"/>
    </source>
</evidence>
<evidence type="ECO:0000256" key="2">
    <source>
        <dbReference type="ARBA" id="ARBA00022729"/>
    </source>
</evidence>
<evidence type="ECO:0000256" key="5">
    <source>
        <dbReference type="SAM" id="SignalP"/>
    </source>
</evidence>
<evidence type="ECO:0000256" key="1">
    <source>
        <dbReference type="ARBA" id="ARBA00004418"/>
    </source>
</evidence>
<feature type="chain" id="PRO_5022840775" evidence="5">
    <location>
        <begin position="27"/>
        <end position="711"/>
    </location>
</feature>
<sequence length="711" mass="80832" precursor="true">MKNVMRTSPVTLLIAAALIIALPAVADDGGTKEAGLTDQQFFARVDLSLPGLSKVQETVSRSDWPQARKAWADYLRNRDNVKHFEARFVKDRGPRKSKLPRYPTWAESRVANLNERIKDGTFEPHFQARYDGDTLGLITLYAQSQDSKHAKTAAWLIRDFVERFPYPSELWDVTPDHKGGTPEPWTTLNFGLRTGYSWWNSYVTFRKDPEFTDDTLVIMSKSLIQQAKYYSSLSLTQRDTSNWMGAEMVGLYTIGGMFPECPESAMWRKFAIEALYEFTDWRYLPDGTFFEFSFWYSHLGFNGVQEIYERAREWGRHDEFPEDYLKRAEKLADFTMKLCPPDRTGYFYGQGHSEEASHYLAFTDNLLLRALENYPHRDDFRYVATRGKEGKTPDFSSVYLPYGGICIMRSGWDTSANYLALDAGPDGRASHAHDDANSVALWAYGHPLLYDSLHGRKNLGGAKDHSTVFIDGKTAKRNNNYGSPIDASWESTPEYDFACGVSRVGDRNPVHVRRVLFLKPDLFFVIDDANVPGTPTTHQYDLYWNLLTDQVEIDPDTMAVVTREDGKPNLAIVPLASEGFETQVLPDPENRSYFKNIPARLVTHRTESETLRHVTLLVPLKPGATNPVETVSIGDGNVYSVRFTDGRQFRLKIEPGDHGRIHVEEKGGAGRSVVAGNSPSLLPTEVFTRIRQTASPEDYVRLRSRERKQPE</sequence>
<dbReference type="Pfam" id="PF07940">
    <property type="entry name" value="Hepar_II_III_C"/>
    <property type="match status" value="1"/>
</dbReference>
<comment type="subcellular location">
    <subcellularLocation>
        <location evidence="1">Periplasm</location>
    </subcellularLocation>
</comment>
<dbReference type="SUPFAM" id="SSF48230">
    <property type="entry name" value="Chondroitin AC/alginate lyase"/>
    <property type="match status" value="1"/>
</dbReference>